<dbReference type="EnsemblMetazoa" id="ACOM037390-RA">
    <property type="protein sequence ID" value="ACOM037390-PA.1"/>
    <property type="gene ID" value="ACOM037390"/>
</dbReference>
<dbReference type="GO" id="GO:0005635">
    <property type="term" value="C:nuclear envelope"/>
    <property type="evidence" value="ECO:0007669"/>
    <property type="project" value="TreeGrafter"/>
</dbReference>
<dbReference type="VEuPathDB" id="VectorBase:ACON2_032671"/>
<dbReference type="Pfam" id="PF25758">
    <property type="entry name" value="TPR_IPO11"/>
    <property type="match status" value="1"/>
</dbReference>
<keyword evidence="3" id="KW-0813">Transport</keyword>
<dbReference type="Gene3D" id="1.25.10.10">
    <property type="entry name" value="Leucine-rich Repeat Variant"/>
    <property type="match status" value="1"/>
</dbReference>
<dbReference type="SUPFAM" id="SSF48371">
    <property type="entry name" value="ARM repeat"/>
    <property type="match status" value="1"/>
</dbReference>
<evidence type="ECO:0000313" key="6">
    <source>
        <dbReference type="EnsemblMetazoa" id="ACOM037390-PA.1"/>
    </source>
</evidence>
<sequence length="874" mass="100461">MSAESAVYEALQYACSQDTQMLKPAEQKLAEWEVQPGFHLTLVKIFSNQSLDAGVRWMASLYFKNGVLKYWRASAQNAILREEKLEIKKLLLMKFDEPVQQIAVQIAVLIGNINRHECLNDWKELIPTIVKAVQSDDMLVQHRGLMVMLHVVKVLCSKRIPRDRQQFQSFALTWYDFVLNLWEGFTQLFFTNICEQNCAIEVCASNLEKAIFSLRILKKLTIYGITDPLKSEGCMMLIRVMFQRLKDLLECRMRVKRMLREAESNAAPSSTVNNEAIEIMRKLSVNLEKFIVKHMKFLNLFYETHPDVFSSFVAVSFEFCFNYVFHEGTNLIFEDNVITFPNFAIQCLCLLKGILSPNTLKLDVLPRVSNYLAGEAKERVNSAKVDFFTPERLSYIFEKLIMHYFLLTPDEFEQWDTDPEGYTSDEGGDSWKYNLRSSAEAFYMILFQKFSPTMIEELRKYITKSQSITLTENSDMNDLLIKDSIYNATGLAAFTLFDEINFDEWFSRQLLEELKFKSHNFRIIRKRIIWLVGQWTGVRFSKALRPQVYQACLELLQPSEDLAVRLTASKSLRSIMDDFEFVAEQFVEYLEPAVALLFGLLKEAVECETKDDRALQIIKALYEIPSSEPIVAFIYQIIEMSTNVNDPSHVYLLEEGLELSYYQQTNFPQVLQIYLQIISRVLVNDQVTFSVVLAETGAQDALEKILTAWLENMRRVTAIEERKLLALALSSLLTVSNDVIYKNFAGIITNVTEALNDIMDVFSQDTKVDSLVIDDENVDNVGVTLFSYGFIDSDMVQEETPHFSRCRAFCLRDPTHVIVLKDYLQNQLVVLKTTIGAEQYQSLMTSVDLQTLKELSSFVALGIDLPTGIDDGAA</sequence>
<organism evidence="6">
    <name type="scientific">Anopheles coluzzii</name>
    <name type="common">African malaria mosquito</name>
    <dbReference type="NCBI Taxonomy" id="1518534"/>
    <lineage>
        <taxon>Eukaryota</taxon>
        <taxon>Metazoa</taxon>
        <taxon>Ecdysozoa</taxon>
        <taxon>Arthropoda</taxon>
        <taxon>Hexapoda</taxon>
        <taxon>Insecta</taxon>
        <taxon>Pterygota</taxon>
        <taxon>Neoptera</taxon>
        <taxon>Endopterygota</taxon>
        <taxon>Diptera</taxon>
        <taxon>Nematocera</taxon>
        <taxon>Culicoidea</taxon>
        <taxon>Culicidae</taxon>
        <taxon>Anophelinae</taxon>
        <taxon>Anopheles</taxon>
    </lineage>
</organism>
<accession>A0A8W7PT73</accession>
<dbReference type="AlphaFoldDB" id="A0A8W7PT73"/>
<dbReference type="Pfam" id="PF03810">
    <property type="entry name" value="IBN_N"/>
    <property type="match status" value="1"/>
</dbReference>
<dbReference type="InterPro" id="IPR058669">
    <property type="entry name" value="TPR_IPO7/11-like"/>
</dbReference>
<evidence type="ECO:0000259" key="5">
    <source>
        <dbReference type="PROSITE" id="PS50166"/>
    </source>
</evidence>
<dbReference type="Proteomes" id="UP000075882">
    <property type="component" value="Unassembled WGS sequence"/>
</dbReference>
<evidence type="ECO:0000256" key="2">
    <source>
        <dbReference type="ARBA" id="ARBA00007991"/>
    </source>
</evidence>
<dbReference type="PANTHER" id="PTHR10997">
    <property type="entry name" value="IMPORTIN-7, 8, 11"/>
    <property type="match status" value="1"/>
</dbReference>
<comment type="subcellular location">
    <subcellularLocation>
        <location evidence="1">Nucleus</location>
    </subcellularLocation>
</comment>
<evidence type="ECO:0000256" key="1">
    <source>
        <dbReference type="ARBA" id="ARBA00004123"/>
    </source>
</evidence>
<dbReference type="GO" id="GO:0005829">
    <property type="term" value="C:cytosol"/>
    <property type="evidence" value="ECO:0007669"/>
    <property type="project" value="TreeGrafter"/>
</dbReference>
<dbReference type="GO" id="GO:0006606">
    <property type="term" value="P:protein import into nucleus"/>
    <property type="evidence" value="ECO:0007669"/>
    <property type="project" value="TreeGrafter"/>
</dbReference>
<reference evidence="6" key="1">
    <citation type="submission" date="2022-08" db="UniProtKB">
        <authorList>
            <consortium name="EnsemblMetazoa"/>
        </authorList>
    </citation>
    <scope>IDENTIFICATION</scope>
</reference>
<name>A0A8W7PT73_ANOCL</name>
<keyword evidence="4" id="KW-0539">Nucleus</keyword>
<dbReference type="InterPro" id="IPR001494">
    <property type="entry name" value="Importin-beta_N"/>
</dbReference>
<dbReference type="InterPro" id="IPR016024">
    <property type="entry name" value="ARM-type_fold"/>
</dbReference>
<protein>
    <recommendedName>
        <fullName evidence="5">Importin N-terminal domain-containing protein</fullName>
    </recommendedName>
</protein>
<evidence type="ECO:0000256" key="4">
    <source>
        <dbReference type="ARBA" id="ARBA00023242"/>
    </source>
</evidence>
<proteinExistence type="inferred from homology"/>
<dbReference type="SMART" id="SM00913">
    <property type="entry name" value="IBN_N"/>
    <property type="match status" value="1"/>
</dbReference>
<dbReference type="PROSITE" id="PS50166">
    <property type="entry name" value="IMPORTIN_B_NT"/>
    <property type="match status" value="1"/>
</dbReference>
<dbReference type="PANTHER" id="PTHR10997:SF7">
    <property type="entry name" value="IMPORTIN-11"/>
    <property type="match status" value="1"/>
</dbReference>
<dbReference type="GO" id="GO:0031267">
    <property type="term" value="F:small GTPase binding"/>
    <property type="evidence" value="ECO:0007669"/>
    <property type="project" value="InterPro"/>
</dbReference>
<dbReference type="InterPro" id="IPR011989">
    <property type="entry name" value="ARM-like"/>
</dbReference>
<comment type="similarity">
    <text evidence="2">Belongs to the importin beta family.</text>
</comment>
<feature type="domain" description="Importin N-terminal" evidence="5">
    <location>
        <begin position="25"/>
        <end position="97"/>
    </location>
</feature>
<evidence type="ECO:0000256" key="3">
    <source>
        <dbReference type="ARBA" id="ARBA00022448"/>
    </source>
</evidence>